<dbReference type="PANTHER" id="PTHR12083:SF9">
    <property type="entry name" value="BIFUNCTIONAL POLYNUCLEOTIDE PHOSPHATASE_KINASE"/>
    <property type="match status" value="1"/>
</dbReference>
<dbReference type="Pfam" id="PF08645">
    <property type="entry name" value="PNK3P"/>
    <property type="match status" value="1"/>
</dbReference>
<dbReference type="STRING" id="1287681.M7T5Y8"/>
<accession>M7T5Y8</accession>
<feature type="region of interest" description="Disordered" evidence="1">
    <location>
        <begin position="99"/>
        <end position="118"/>
    </location>
</feature>
<evidence type="ECO:0000313" key="2">
    <source>
        <dbReference type="EMBL" id="EMR72042.1"/>
    </source>
</evidence>
<dbReference type="EMBL" id="KB705538">
    <property type="protein sequence ID" value="EMR72042.1"/>
    <property type="molecule type" value="Genomic_DNA"/>
</dbReference>
<feature type="compositionally biased region" description="Basic and acidic residues" evidence="1">
    <location>
        <begin position="1"/>
        <end position="16"/>
    </location>
</feature>
<protein>
    <submittedName>
        <fullName evidence="2">Putative bifunctional polynucleotide phosphatase kinase protein</fullName>
    </submittedName>
</protein>
<dbReference type="InterPro" id="IPR013954">
    <property type="entry name" value="PNK3P"/>
</dbReference>
<evidence type="ECO:0000313" key="3">
    <source>
        <dbReference type="Proteomes" id="UP000012174"/>
    </source>
</evidence>
<dbReference type="OrthoDB" id="19045at2759"/>
<dbReference type="Proteomes" id="UP000012174">
    <property type="component" value="Unassembled WGS sequence"/>
</dbReference>
<dbReference type="GO" id="GO:0046403">
    <property type="term" value="F:polynucleotide 3'-phosphatase activity"/>
    <property type="evidence" value="ECO:0007669"/>
    <property type="project" value="TreeGrafter"/>
</dbReference>
<feature type="compositionally biased region" description="Gly residues" evidence="1">
    <location>
        <begin position="100"/>
        <end position="112"/>
    </location>
</feature>
<gene>
    <name evidence="2" type="ORF">UCREL1_909</name>
</gene>
<dbReference type="Gene3D" id="3.40.50.1000">
    <property type="entry name" value="HAD superfamily/HAD-like"/>
    <property type="match status" value="1"/>
</dbReference>
<dbReference type="SUPFAM" id="SSF56784">
    <property type="entry name" value="HAD-like"/>
    <property type="match status" value="1"/>
</dbReference>
<feature type="region of interest" description="Disordered" evidence="1">
    <location>
        <begin position="1"/>
        <end position="26"/>
    </location>
</feature>
<dbReference type="PANTHER" id="PTHR12083">
    <property type="entry name" value="BIFUNCTIONAL POLYNUCLEOTIDE PHOSPHATASE/KINASE"/>
    <property type="match status" value="1"/>
</dbReference>
<dbReference type="InterPro" id="IPR023214">
    <property type="entry name" value="HAD_sf"/>
</dbReference>
<dbReference type="eggNOG" id="KOG2134">
    <property type="taxonomic scope" value="Eukaryota"/>
</dbReference>
<name>M7T5Y8_EUTLA</name>
<evidence type="ECO:0000256" key="1">
    <source>
        <dbReference type="SAM" id="MobiDB-lite"/>
    </source>
</evidence>
<proteinExistence type="predicted"/>
<keyword evidence="2" id="KW-0808">Transferase</keyword>
<dbReference type="GO" id="GO:0046404">
    <property type="term" value="F:ATP-dependent polydeoxyribonucleotide 5'-hydroxyl-kinase activity"/>
    <property type="evidence" value="ECO:0007669"/>
    <property type="project" value="TreeGrafter"/>
</dbReference>
<reference evidence="3" key="1">
    <citation type="journal article" date="2013" name="Genome Announc.">
        <title>Draft genome sequence of the grapevine dieback fungus Eutypa lata UCR-EL1.</title>
        <authorList>
            <person name="Blanco-Ulate B."/>
            <person name="Rolshausen P.E."/>
            <person name="Cantu D."/>
        </authorList>
    </citation>
    <scope>NUCLEOTIDE SEQUENCE [LARGE SCALE GENOMIC DNA]</scope>
    <source>
        <strain evidence="3">UCR-EL1</strain>
    </source>
</reference>
<keyword evidence="3" id="KW-1185">Reference proteome</keyword>
<organism evidence="2 3">
    <name type="scientific">Eutypa lata (strain UCR-EL1)</name>
    <name type="common">Grapevine dieback disease fungus</name>
    <name type="synonym">Eutypa armeniacae</name>
    <dbReference type="NCBI Taxonomy" id="1287681"/>
    <lineage>
        <taxon>Eukaryota</taxon>
        <taxon>Fungi</taxon>
        <taxon>Dikarya</taxon>
        <taxon>Ascomycota</taxon>
        <taxon>Pezizomycotina</taxon>
        <taxon>Sordariomycetes</taxon>
        <taxon>Xylariomycetidae</taxon>
        <taxon>Xylariales</taxon>
        <taxon>Diatrypaceae</taxon>
        <taxon>Eutypa</taxon>
    </lineage>
</organism>
<dbReference type="HOGENOM" id="CLU_1660759_0_0_1"/>
<keyword evidence="2" id="KW-0418">Kinase</keyword>
<sequence length="159" mass="17178">MVRRDGGLTLHPDPHAKTKGPKNLGKDRVAKFKQKCGAVLAQLDIPTSVYAATGRDLYRKPRAGMWDEVCEDYDIAPGEVDRERSVFVGDAGGRTAVLVQGGGSSGGGGGGSNAKKPAVAKDFSCSDRNFAHNVGVSYQTPEEYFLGEAPREFHRQRQR</sequence>
<dbReference type="GO" id="GO:0006281">
    <property type="term" value="P:DNA repair"/>
    <property type="evidence" value="ECO:0007669"/>
    <property type="project" value="TreeGrafter"/>
</dbReference>
<dbReference type="AlphaFoldDB" id="M7T5Y8"/>
<dbReference type="GO" id="GO:0003690">
    <property type="term" value="F:double-stranded DNA binding"/>
    <property type="evidence" value="ECO:0007669"/>
    <property type="project" value="TreeGrafter"/>
</dbReference>
<dbReference type="KEGG" id="ela:UCREL1_909"/>
<dbReference type="InterPro" id="IPR036412">
    <property type="entry name" value="HAD-like_sf"/>
</dbReference>